<dbReference type="Gene3D" id="2.40.70.10">
    <property type="entry name" value="Acid Proteases"/>
    <property type="match status" value="1"/>
</dbReference>
<keyword evidence="4" id="KW-0378">Hydrolase</keyword>
<proteinExistence type="predicted"/>
<dbReference type="CDD" id="cd09274">
    <property type="entry name" value="RNase_HI_RT_Ty3"/>
    <property type="match status" value="1"/>
</dbReference>
<dbReference type="CDD" id="cd01647">
    <property type="entry name" value="RT_LTR"/>
    <property type="match status" value="1"/>
</dbReference>
<feature type="domain" description="Reverse transcriptase" evidence="7">
    <location>
        <begin position="347"/>
        <end position="503"/>
    </location>
</feature>
<protein>
    <submittedName>
        <fullName evidence="10">Retrovirus-related Pol polyprotein from transposon 17.6</fullName>
    </submittedName>
</protein>
<dbReference type="InterPro" id="IPR050951">
    <property type="entry name" value="Retrovirus_Pol_polyprotein"/>
</dbReference>
<organism evidence="10 11">
    <name type="scientific">Vitis vinifera</name>
    <name type="common">Grape</name>
    <dbReference type="NCBI Taxonomy" id="29760"/>
    <lineage>
        <taxon>Eukaryota</taxon>
        <taxon>Viridiplantae</taxon>
        <taxon>Streptophyta</taxon>
        <taxon>Embryophyta</taxon>
        <taxon>Tracheophyta</taxon>
        <taxon>Spermatophyta</taxon>
        <taxon>Magnoliopsida</taxon>
        <taxon>eudicotyledons</taxon>
        <taxon>Gunneridae</taxon>
        <taxon>Pentapetalae</taxon>
        <taxon>rosids</taxon>
        <taxon>Vitales</taxon>
        <taxon>Vitaceae</taxon>
        <taxon>Viteae</taxon>
        <taxon>Vitis</taxon>
    </lineage>
</organism>
<evidence type="ECO:0000256" key="2">
    <source>
        <dbReference type="ARBA" id="ARBA00022695"/>
    </source>
</evidence>
<dbReference type="InterPro" id="IPR043128">
    <property type="entry name" value="Rev_trsase/Diguanyl_cyclase"/>
</dbReference>
<dbReference type="InterPro" id="IPR000477">
    <property type="entry name" value="RT_dom"/>
</dbReference>
<dbReference type="Pfam" id="PF17919">
    <property type="entry name" value="RT_RNaseH_2"/>
    <property type="match status" value="1"/>
</dbReference>
<dbReference type="Pfam" id="PF00078">
    <property type="entry name" value="RVT_1"/>
    <property type="match status" value="1"/>
</dbReference>
<name>A0A438BRF7_VITVI</name>
<accession>A0A438BRF7</accession>
<dbReference type="FunFam" id="3.10.20.370:FF:000001">
    <property type="entry name" value="Retrovirus-related Pol polyprotein from transposon 17.6-like protein"/>
    <property type="match status" value="1"/>
</dbReference>
<evidence type="ECO:0000256" key="1">
    <source>
        <dbReference type="ARBA" id="ARBA00022679"/>
    </source>
</evidence>
<dbReference type="PANTHER" id="PTHR37984">
    <property type="entry name" value="PROTEIN CBG26694"/>
    <property type="match status" value="1"/>
</dbReference>
<keyword evidence="1" id="KW-0808">Transferase</keyword>
<dbReference type="InterPro" id="IPR043502">
    <property type="entry name" value="DNA/RNA_pol_sf"/>
</dbReference>
<reference evidence="10 11" key="1">
    <citation type="journal article" date="2018" name="PLoS Genet.">
        <title>Population sequencing reveals clonal diversity and ancestral inbreeding in the grapevine cultivar Chardonnay.</title>
        <authorList>
            <person name="Roach M.J."/>
            <person name="Johnson D.L."/>
            <person name="Bohlmann J."/>
            <person name="van Vuuren H.J."/>
            <person name="Jones S.J."/>
            <person name="Pretorius I.S."/>
            <person name="Schmidt S.A."/>
            <person name="Borneman A.R."/>
        </authorList>
    </citation>
    <scope>NUCLEOTIDE SEQUENCE [LARGE SCALE GENOMIC DNA]</scope>
    <source>
        <strain evidence="11">cv. Chardonnay</strain>
        <tissue evidence="10">Leaf</tissue>
    </source>
</reference>
<evidence type="ECO:0000256" key="6">
    <source>
        <dbReference type="SAM" id="MobiDB-lite"/>
    </source>
</evidence>
<dbReference type="InterPro" id="IPR012337">
    <property type="entry name" value="RNaseH-like_sf"/>
</dbReference>
<keyword evidence="2" id="KW-0548">Nucleotidyltransferase</keyword>
<evidence type="ECO:0000256" key="3">
    <source>
        <dbReference type="ARBA" id="ARBA00022722"/>
    </source>
</evidence>
<sequence>MGHDEELMSKRPLIKESNNQEEKSGKKSASKSSIEEEPRIVIKEDMMKKHMPPPFPQALHGKKEIKNSSEILEVTKNAFLTEQVSAIIQNLGASVNLLPYSVYKQLGLGGLKPTTMTLSLADRSVKIPRGVIEDVLVQVDKFYYPVDFVVLDTDSTVKEENYVPIILGRPFLATSNAIASSPEEEEGFEEVCLINTLVEEHCDKNLEESLNESLEVIEDGFPEPSDVLAIMSPWRRREEILPLFNQEDSQGVAVEDPPKLILKPLPVDLKYAYLEEDEKCPVVVSSTLTSDQEDSLLGVLRKCKKAIGWQISDLKGISPLSAPTISIWRRCKTSEATPEEAESSHARGGWRVCIDYRRLNSVTRKDHFPLPFMDQVLERVSGHPFYCFLDGYSGYFQIEIDLEDQEKTTFTCPFGTFAYRRMPFGLCNAPATFQRCMLSIFSDMVERIMEVFMDDITVYGSSYEECLLHLEVVLHRCIEKDLVLNWEKCHFMVQKGIVLGHIISKNGIEVDKAKVELIVKLPPPTNVKGIRQFLGHAGFYRRFIKDFSKISKPLCELLVKDAKFVWDEKCQKSFEELKQFLTTAPIVRAPNWKLPFEVMCDSSDLAMGAVLGQREDGKPYVIYYASKTLNEAQRNYTTTEKELLAVVFALDKFRAYLGVENVVADHLSRLVIAHDSHGLPINDDFPEESLMSIDVAPWKCVPEQEQSGILSHCHDSACGGHFASQKTAMKVIQSGFWWPSLFKDAHSMCKGCDRCQRLGKLTRRNMMPLNPILIVDILMFGDRLHGTISNVIWTFLHLGGVDYVSKWVEAIPCRSNDHKVVLKFLKDNIFARFGVPKAIITTPYHPQTSGQVELANREIKNILMKVVNVNRKDWSIKLLDSLWAYRTAYKTILGMSPYRLVYGKACHLPVEIEYKAWWAIKKLNMDLTRAGLKRCLDLNELEEMRNDAYLNSKIAKARLKKWHDQLVNQKNLTKGQRVLLYDSKLHLFPGKLKSRWTGPFIIHQVHPSGVVELLKSNSIDTFKVNGHRLKPFIEPFKQDKEEINLLEPQKA</sequence>
<evidence type="ECO:0000256" key="5">
    <source>
        <dbReference type="ARBA" id="ARBA00023268"/>
    </source>
</evidence>
<keyword evidence="3" id="KW-0540">Nuclease</keyword>
<dbReference type="Gene3D" id="1.10.340.70">
    <property type="match status" value="1"/>
</dbReference>
<dbReference type="EMBL" id="QGNW01002650">
    <property type="protein sequence ID" value="RVW13543.1"/>
    <property type="molecule type" value="Genomic_DNA"/>
</dbReference>
<dbReference type="Pfam" id="PF17921">
    <property type="entry name" value="Integrase_H2C2"/>
    <property type="match status" value="1"/>
</dbReference>
<dbReference type="AlphaFoldDB" id="A0A438BRF7"/>
<dbReference type="SUPFAM" id="SSF53098">
    <property type="entry name" value="Ribonuclease H-like"/>
    <property type="match status" value="1"/>
</dbReference>
<evidence type="ECO:0000313" key="10">
    <source>
        <dbReference type="EMBL" id="RVW13543.1"/>
    </source>
</evidence>
<evidence type="ECO:0000313" key="11">
    <source>
        <dbReference type="Proteomes" id="UP000288805"/>
    </source>
</evidence>
<keyword evidence="4" id="KW-0255">Endonuclease</keyword>
<dbReference type="CDD" id="cd00303">
    <property type="entry name" value="retropepsin_like"/>
    <property type="match status" value="1"/>
</dbReference>
<evidence type="ECO:0000259" key="9">
    <source>
        <dbReference type="Pfam" id="PF17921"/>
    </source>
</evidence>
<evidence type="ECO:0000259" key="7">
    <source>
        <dbReference type="Pfam" id="PF00078"/>
    </source>
</evidence>
<dbReference type="FunFam" id="3.30.70.270:FF:000020">
    <property type="entry name" value="Transposon Tf2-6 polyprotein-like Protein"/>
    <property type="match status" value="1"/>
</dbReference>
<dbReference type="GO" id="GO:0016779">
    <property type="term" value="F:nucleotidyltransferase activity"/>
    <property type="evidence" value="ECO:0007669"/>
    <property type="project" value="UniProtKB-KW"/>
</dbReference>
<dbReference type="SUPFAM" id="SSF56672">
    <property type="entry name" value="DNA/RNA polymerases"/>
    <property type="match status" value="1"/>
</dbReference>
<dbReference type="InterPro" id="IPR041588">
    <property type="entry name" value="Integrase_H2C2"/>
</dbReference>
<gene>
    <name evidence="10" type="primary">pol_863</name>
    <name evidence="10" type="ORF">CK203_101457</name>
</gene>
<feature type="region of interest" description="Disordered" evidence="6">
    <location>
        <begin position="1"/>
        <end position="39"/>
    </location>
</feature>
<dbReference type="Proteomes" id="UP000288805">
    <property type="component" value="Unassembled WGS sequence"/>
</dbReference>
<feature type="domain" description="Integrase zinc-binding" evidence="9">
    <location>
        <begin position="701"/>
        <end position="757"/>
    </location>
</feature>
<dbReference type="InterPro" id="IPR041577">
    <property type="entry name" value="RT_RNaseH_2"/>
</dbReference>
<dbReference type="GO" id="GO:0004519">
    <property type="term" value="F:endonuclease activity"/>
    <property type="evidence" value="ECO:0007669"/>
    <property type="project" value="UniProtKB-KW"/>
</dbReference>
<dbReference type="Gene3D" id="3.30.420.10">
    <property type="entry name" value="Ribonuclease H-like superfamily/Ribonuclease H"/>
    <property type="match status" value="2"/>
</dbReference>
<dbReference type="InterPro" id="IPR036397">
    <property type="entry name" value="RNaseH_sf"/>
</dbReference>
<keyword evidence="5" id="KW-0511">Multifunctional enzyme</keyword>
<dbReference type="Gene3D" id="3.30.70.270">
    <property type="match status" value="2"/>
</dbReference>
<feature type="domain" description="Reverse transcriptase/retrotransposon-derived protein RNase H-like" evidence="8">
    <location>
        <begin position="566"/>
        <end position="660"/>
    </location>
</feature>
<evidence type="ECO:0000256" key="4">
    <source>
        <dbReference type="ARBA" id="ARBA00022759"/>
    </source>
</evidence>
<evidence type="ECO:0000259" key="8">
    <source>
        <dbReference type="Pfam" id="PF17919"/>
    </source>
</evidence>
<dbReference type="PANTHER" id="PTHR37984:SF5">
    <property type="entry name" value="PROTEIN NYNRIN-LIKE"/>
    <property type="match status" value="1"/>
</dbReference>
<dbReference type="Gene3D" id="3.10.10.10">
    <property type="entry name" value="HIV Type 1 Reverse Transcriptase, subunit A, domain 1"/>
    <property type="match status" value="1"/>
</dbReference>
<dbReference type="InterPro" id="IPR021109">
    <property type="entry name" value="Peptidase_aspartic_dom_sf"/>
</dbReference>
<comment type="caution">
    <text evidence="10">The sequence shown here is derived from an EMBL/GenBank/DDBJ whole genome shotgun (WGS) entry which is preliminary data.</text>
</comment>
<dbReference type="GO" id="GO:0003676">
    <property type="term" value="F:nucleic acid binding"/>
    <property type="evidence" value="ECO:0007669"/>
    <property type="project" value="InterPro"/>
</dbReference>